<evidence type="ECO:0000313" key="5">
    <source>
        <dbReference type="Proteomes" id="UP000590511"/>
    </source>
</evidence>
<feature type="transmembrane region" description="Helical" evidence="2">
    <location>
        <begin position="66"/>
        <end position="88"/>
    </location>
</feature>
<dbReference type="RefSeq" id="WP_188119314.1">
    <property type="nucleotide sequence ID" value="NZ_BOMP01000024.1"/>
</dbReference>
<dbReference type="EMBL" id="BOMP01000024">
    <property type="protein sequence ID" value="GIE38597.1"/>
    <property type="molecule type" value="Genomic_DNA"/>
</dbReference>
<feature type="compositionally biased region" description="Pro residues" evidence="1">
    <location>
        <begin position="1"/>
        <end position="17"/>
    </location>
</feature>
<protein>
    <submittedName>
        <fullName evidence="4">Uncharacterized protein</fullName>
    </submittedName>
</protein>
<comment type="caution">
    <text evidence="4">The sequence shown here is derived from an EMBL/GenBank/DDBJ whole genome shotgun (WGS) entry which is preliminary data.</text>
</comment>
<reference evidence="4 5" key="1">
    <citation type="submission" date="2020-08" db="EMBL/GenBank/DDBJ databases">
        <title>Sequencing the genomes of 1000 actinobacteria strains.</title>
        <authorList>
            <person name="Klenk H.-P."/>
        </authorList>
    </citation>
    <scope>NUCLEOTIDE SEQUENCE [LARGE SCALE GENOMIC DNA]</scope>
    <source>
        <strain evidence="4 5">DSM 43150</strain>
    </source>
</reference>
<dbReference type="EMBL" id="JACHNC010000001">
    <property type="protein sequence ID" value="MBB4746529.1"/>
    <property type="molecule type" value="Genomic_DNA"/>
</dbReference>
<evidence type="ECO:0000256" key="2">
    <source>
        <dbReference type="SAM" id="Phobius"/>
    </source>
</evidence>
<keyword evidence="2" id="KW-0472">Membrane</keyword>
<evidence type="ECO:0000256" key="1">
    <source>
        <dbReference type="SAM" id="MobiDB-lite"/>
    </source>
</evidence>
<reference evidence="3 6" key="2">
    <citation type="submission" date="2021-01" db="EMBL/GenBank/DDBJ databases">
        <title>Whole genome shotgun sequence of Actinoplanes lobatus NBRC 12513.</title>
        <authorList>
            <person name="Komaki H."/>
            <person name="Tamura T."/>
        </authorList>
    </citation>
    <scope>NUCLEOTIDE SEQUENCE [LARGE SCALE GENOMIC DNA]</scope>
    <source>
        <strain evidence="3 6">NBRC 12513</strain>
    </source>
</reference>
<name>A0A7W7H9L4_9ACTN</name>
<gene>
    <name evidence="3" type="ORF">Alo02nite_14950</name>
    <name evidence="4" type="ORF">BJ964_000690</name>
</gene>
<organism evidence="4 5">
    <name type="scientific">Actinoplanes lobatus</name>
    <dbReference type="NCBI Taxonomy" id="113568"/>
    <lineage>
        <taxon>Bacteria</taxon>
        <taxon>Bacillati</taxon>
        <taxon>Actinomycetota</taxon>
        <taxon>Actinomycetes</taxon>
        <taxon>Micromonosporales</taxon>
        <taxon>Micromonosporaceae</taxon>
        <taxon>Actinoplanes</taxon>
    </lineage>
</organism>
<proteinExistence type="predicted"/>
<evidence type="ECO:0000313" key="4">
    <source>
        <dbReference type="EMBL" id="MBB4746529.1"/>
    </source>
</evidence>
<dbReference type="AlphaFoldDB" id="A0A7W7H9L4"/>
<keyword evidence="2" id="KW-1133">Transmembrane helix</keyword>
<sequence length="251" mass="25774">MTYPPPPGQPEYPPTQQYPPSGYSAPQPGYGPYGPPQPGYGPPQPGYAGFPPPLPPEKPKSRTVPIVLLSVAIALVLCVGGAATLVLIGKNAVDDAEAAAARIAITQPQTLGGLPLVDDPQFAAITEEMESSLAAYPGASSSFGAIYGSPAEQNMIAALATKATIADPEKELTESFRVFGQSAEVSGLSDASTGDLGGVARCGTSSTSGVDLAICGWADEGSVGMIMWFFKTAADVRADFPALRAEIETKS</sequence>
<keyword evidence="6" id="KW-1185">Reference proteome</keyword>
<dbReference type="Proteomes" id="UP000590511">
    <property type="component" value="Unassembled WGS sequence"/>
</dbReference>
<feature type="compositionally biased region" description="Pro residues" evidence="1">
    <location>
        <begin position="33"/>
        <end position="56"/>
    </location>
</feature>
<feature type="compositionally biased region" description="Low complexity" evidence="1">
    <location>
        <begin position="18"/>
        <end position="30"/>
    </location>
</feature>
<evidence type="ECO:0000313" key="6">
    <source>
        <dbReference type="Proteomes" id="UP000631312"/>
    </source>
</evidence>
<keyword evidence="2" id="KW-0812">Transmembrane</keyword>
<evidence type="ECO:0000313" key="3">
    <source>
        <dbReference type="EMBL" id="GIE38597.1"/>
    </source>
</evidence>
<accession>A0A7W7H9L4</accession>
<dbReference type="Proteomes" id="UP000631312">
    <property type="component" value="Unassembled WGS sequence"/>
</dbReference>
<feature type="region of interest" description="Disordered" evidence="1">
    <location>
        <begin position="1"/>
        <end position="56"/>
    </location>
</feature>